<proteinExistence type="predicted"/>
<dbReference type="AlphaFoldDB" id="A0A9D5AYU5"/>
<comment type="caution">
    <text evidence="2">The sequence shown here is derived from an EMBL/GenBank/DDBJ whole genome shotgun (WGS) entry which is preliminary data.</text>
</comment>
<evidence type="ECO:0000256" key="1">
    <source>
        <dbReference type="SAM" id="SignalP"/>
    </source>
</evidence>
<gene>
    <name evidence="2" type="ORF">KIW84_030019</name>
</gene>
<keyword evidence="3" id="KW-1185">Reference proteome</keyword>
<feature type="chain" id="PRO_5038789523" evidence="1">
    <location>
        <begin position="24"/>
        <end position="177"/>
    </location>
</feature>
<accession>A0A9D5AYU5</accession>
<sequence length="177" mass="19436">MVVICFSLVSTVICNAICRLNHAVDNMSILVYNQWSWSAVLRGFQAACSFGLVQHGECSTCLMQMQFLHQLDGSKSRAISSCFWVMRLSIGVVSLCNMVDLAWNKLVQQDECSSIPDSIASSSLQLVLLNGNLLEGQVPDELYSIGVIWILYGNGSVLICIKVNKPVCRPKLSSSVN</sequence>
<keyword evidence="1" id="KW-0732">Signal</keyword>
<feature type="signal peptide" evidence="1">
    <location>
        <begin position="1"/>
        <end position="23"/>
    </location>
</feature>
<dbReference type="Gramene" id="Psat03G0001900-T1">
    <property type="protein sequence ID" value="KAI5423639.1"/>
    <property type="gene ID" value="KIW84_030019"/>
</dbReference>
<name>A0A9D5AYU5_PEA</name>
<protein>
    <submittedName>
        <fullName evidence="2">Uncharacterized protein</fullName>
    </submittedName>
</protein>
<dbReference type="EMBL" id="JAMSHJ010000003">
    <property type="protein sequence ID" value="KAI5423639.1"/>
    <property type="molecule type" value="Genomic_DNA"/>
</dbReference>
<reference evidence="2 3" key="1">
    <citation type="journal article" date="2022" name="Nat. Genet.">
        <title>Improved pea reference genome and pan-genome highlight genomic features and evolutionary characteristics.</title>
        <authorList>
            <person name="Yang T."/>
            <person name="Liu R."/>
            <person name="Luo Y."/>
            <person name="Hu S."/>
            <person name="Wang D."/>
            <person name="Wang C."/>
            <person name="Pandey M.K."/>
            <person name="Ge S."/>
            <person name="Xu Q."/>
            <person name="Li N."/>
            <person name="Li G."/>
            <person name="Huang Y."/>
            <person name="Saxena R.K."/>
            <person name="Ji Y."/>
            <person name="Li M."/>
            <person name="Yan X."/>
            <person name="He Y."/>
            <person name="Liu Y."/>
            <person name="Wang X."/>
            <person name="Xiang C."/>
            <person name="Varshney R.K."/>
            <person name="Ding H."/>
            <person name="Gao S."/>
            <person name="Zong X."/>
        </authorList>
    </citation>
    <scope>NUCLEOTIDE SEQUENCE [LARGE SCALE GENOMIC DNA]</scope>
    <source>
        <strain evidence="2 3">cv. Zhongwan 6</strain>
    </source>
</reference>
<evidence type="ECO:0000313" key="3">
    <source>
        <dbReference type="Proteomes" id="UP001058974"/>
    </source>
</evidence>
<dbReference type="Proteomes" id="UP001058974">
    <property type="component" value="Chromosome 3"/>
</dbReference>
<organism evidence="2 3">
    <name type="scientific">Pisum sativum</name>
    <name type="common">Garden pea</name>
    <name type="synonym">Lathyrus oleraceus</name>
    <dbReference type="NCBI Taxonomy" id="3888"/>
    <lineage>
        <taxon>Eukaryota</taxon>
        <taxon>Viridiplantae</taxon>
        <taxon>Streptophyta</taxon>
        <taxon>Embryophyta</taxon>
        <taxon>Tracheophyta</taxon>
        <taxon>Spermatophyta</taxon>
        <taxon>Magnoliopsida</taxon>
        <taxon>eudicotyledons</taxon>
        <taxon>Gunneridae</taxon>
        <taxon>Pentapetalae</taxon>
        <taxon>rosids</taxon>
        <taxon>fabids</taxon>
        <taxon>Fabales</taxon>
        <taxon>Fabaceae</taxon>
        <taxon>Papilionoideae</taxon>
        <taxon>50 kb inversion clade</taxon>
        <taxon>NPAAA clade</taxon>
        <taxon>Hologalegina</taxon>
        <taxon>IRL clade</taxon>
        <taxon>Fabeae</taxon>
        <taxon>Lathyrus</taxon>
    </lineage>
</organism>
<evidence type="ECO:0000313" key="2">
    <source>
        <dbReference type="EMBL" id="KAI5423639.1"/>
    </source>
</evidence>